<dbReference type="InterPro" id="IPR006797">
    <property type="entry name" value="PRELI/MSF1_dom"/>
</dbReference>
<dbReference type="PANTHER" id="PTHR11158">
    <property type="entry name" value="MSF1/PX19 RELATED"/>
    <property type="match status" value="1"/>
</dbReference>
<dbReference type="InterPro" id="IPR037365">
    <property type="entry name" value="Slowmo/Ups"/>
</dbReference>
<evidence type="ECO:0000313" key="2">
    <source>
        <dbReference type="EMBL" id="QID78707.1"/>
    </source>
</evidence>
<evidence type="ECO:0000259" key="1">
    <source>
        <dbReference type="PROSITE" id="PS50904"/>
    </source>
</evidence>
<reference evidence="2 3" key="1">
    <citation type="journal article" date="2019" name="BMC Genomics">
        <title>Chromosome level assembly and comparative genome analysis confirm lager-brewing yeasts originated from a single hybridization.</title>
        <authorList>
            <person name="Salazar A.N."/>
            <person name="Gorter de Vries A.R."/>
            <person name="van den Broek M."/>
            <person name="Brouwers N."/>
            <person name="de la Torre Cortes P."/>
            <person name="Kuijpers N.G.A."/>
            <person name="Daran J.G."/>
            <person name="Abeel T."/>
        </authorList>
    </citation>
    <scope>NUCLEOTIDE SEQUENCE [LARGE SCALE GENOMIC DNA]</scope>
    <source>
        <strain evidence="2 3">CBS 1483</strain>
    </source>
</reference>
<sequence>MKSFQKSYEFDYPWEKVTTANWMKYPNKISTHVIAVDVLRRELKEHGDVLLTERLITIRQNTPHWMSILVGNTNLAYVREVSTVDRRDRSLTMRSCNMTFPHILKCYETVRYVPHPKNPSNVTLFKQDAKFLSGVPTKTFSEKVENWGVKRFSDNAVKGKVGFDSILAMFNDIWKNANE</sequence>
<gene>
    <name evidence="2" type="primary">UPS3_1</name>
    <name evidence="2" type="ORF">GRS66_000926</name>
</gene>
<dbReference type="OrthoDB" id="407630at2759"/>
<dbReference type="EMBL" id="CP048985">
    <property type="protein sequence ID" value="QID78707.1"/>
    <property type="molecule type" value="Genomic_DNA"/>
</dbReference>
<accession>A0A6C1DQ29</accession>
<proteinExistence type="predicted"/>
<name>A0A6C1DQ29_SACPS</name>
<keyword evidence="3" id="KW-1185">Reference proteome</keyword>
<organism evidence="2 3">
    <name type="scientific">Saccharomyces pastorianus</name>
    <name type="common">Lager yeast</name>
    <name type="synonym">Saccharomyces cerevisiae x Saccharomyces eubayanus</name>
    <dbReference type="NCBI Taxonomy" id="27292"/>
    <lineage>
        <taxon>Eukaryota</taxon>
        <taxon>Fungi</taxon>
        <taxon>Dikarya</taxon>
        <taxon>Ascomycota</taxon>
        <taxon>Saccharomycotina</taxon>
        <taxon>Saccharomycetes</taxon>
        <taxon>Saccharomycetales</taxon>
        <taxon>Saccharomycetaceae</taxon>
        <taxon>Saccharomyces</taxon>
    </lineage>
</organism>
<dbReference type="Pfam" id="PF04707">
    <property type="entry name" value="PRELI"/>
    <property type="match status" value="1"/>
</dbReference>
<dbReference type="SMR" id="A0A6C1DQ29"/>
<protein>
    <submittedName>
        <fullName evidence="2">Protein ups3, mitochondrial</fullName>
    </submittedName>
</protein>
<dbReference type="PROSITE" id="PS50904">
    <property type="entry name" value="PRELI_MSF1"/>
    <property type="match status" value="1"/>
</dbReference>
<evidence type="ECO:0000313" key="3">
    <source>
        <dbReference type="Proteomes" id="UP000501346"/>
    </source>
</evidence>
<dbReference type="AlphaFoldDB" id="A0A6C1DQ29"/>
<dbReference type="Proteomes" id="UP000501346">
    <property type="component" value="Chromosome ScIV"/>
</dbReference>
<dbReference type="GO" id="GO:0005758">
    <property type="term" value="C:mitochondrial intermembrane space"/>
    <property type="evidence" value="ECO:0007669"/>
    <property type="project" value="InterPro"/>
</dbReference>
<feature type="domain" description="PRELI/MSF1" evidence="1">
    <location>
        <begin position="1"/>
        <end position="175"/>
    </location>
</feature>